<proteinExistence type="predicted"/>
<keyword evidence="1" id="KW-0812">Transmembrane</keyword>
<keyword evidence="3" id="KW-1185">Reference proteome</keyword>
<gene>
    <name evidence="2" type="ORF">PGH07_05180</name>
</gene>
<organism evidence="2 3">
    <name type="scientific">Sulfurovum zhangzhouensis</name>
    <dbReference type="NCBI Taxonomy" id="3019067"/>
    <lineage>
        <taxon>Bacteria</taxon>
        <taxon>Pseudomonadati</taxon>
        <taxon>Campylobacterota</taxon>
        <taxon>Epsilonproteobacteria</taxon>
        <taxon>Campylobacterales</taxon>
        <taxon>Sulfurovaceae</taxon>
        <taxon>Sulfurovum</taxon>
    </lineage>
</organism>
<feature type="transmembrane region" description="Helical" evidence="1">
    <location>
        <begin position="6"/>
        <end position="26"/>
    </location>
</feature>
<name>A0ABT7QXJ6_9BACT</name>
<keyword evidence="1" id="KW-1133">Transmembrane helix</keyword>
<dbReference type="EMBL" id="JAQIBD010000002">
    <property type="protein sequence ID" value="MDM5271559.1"/>
    <property type="molecule type" value="Genomic_DNA"/>
</dbReference>
<evidence type="ECO:0000313" key="2">
    <source>
        <dbReference type="EMBL" id="MDM5271559.1"/>
    </source>
</evidence>
<protein>
    <submittedName>
        <fullName evidence="2">Uncharacterized protein</fullName>
    </submittedName>
</protein>
<evidence type="ECO:0000313" key="3">
    <source>
        <dbReference type="Proteomes" id="UP001169069"/>
    </source>
</evidence>
<accession>A0ABT7QXJ6</accession>
<sequence>MKYRIYLLIFAFVFALTMLWGVGWYLSKPANELITMPKEYESVVINGTHGSFLKSDNNQICALLIHDKLTMNGIYGITLNIIRQ</sequence>
<reference evidence="2" key="1">
    <citation type="submission" date="2023-01" db="EMBL/GenBank/DDBJ databases">
        <title>Sulfurovum sp. zt1-1 genome assembly.</title>
        <authorList>
            <person name="Wang J."/>
        </authorList>
    </citation>
    <scope>NUCLEOTIDE SEQUENCE</scope>
    <source>
        <strain evidence="2">Zt1-1</strain>
    </source>
</reference>
<keyword evidence="1" id="KW-0472">Membrane</keyword>
<evidence type="ECO:0000256" key="1">
    <source>
        <dbReference type="SAM" id="Phobius"/>
    </source>
</evidence>
<comment type="caution">
    <text evidence="2">The sequence shown here is derived from an EMBL/GenBank/DDBJ whole genome shotgun (WGS) entry which is preliminary data.</text>
</comment>
<dbReference type="Proteomes" id="UP001169069">
    <property type="component" value="Unassembled WGS sequence"/>
</dbReference>
<dbReference type="RefSeq" id="WP_289413126.1">
    <property type="nucleotide sequence ID" value="NZ_JAQIBD010000002.1"/>
</dbReference>